<dbReference type="Proteomes" id="UP000006727">
    <property type="component" value="Chromosome 7"/>
</dbReference>
<evidence type="ECO:0000313" key="2">
    <source>
        <dbReference type="EMBL" id="PNR51178.1"/>
    </source>
</evidence>
<reference evidence="3" key="3">
    <citation type="submission" date="2020-12" db="UniProtKB">
        <authorList>
            <consortium name="EnsemblPlants"/>
        </authorList>
    </citation>
    <scope>IDENTIFICATION</scope>
</reference>
<evidence type="ECO:0000313" key="3">
    <source>
        <dbReference type="EnsemblPlants" id="PAC:32925161.CDS.1"/>
    </source>
</evidence>
<dbReference type="InParanoid" id="A9SG34"/>
<feature type="region of interest" description="Disordered" evidence="1">
    <location>
        <begin position="179"/>
        <end position="206"/>
    </location>
</feature>
<protein>
    <submittedName>
        <fullName evidence="2 3">Uncharacterized protein</fullName>
    </submittedName>
</protein>
<dbReference type="EnsemblPlants" id="Pp3c7_14010V3.1">
    <property type="protein sequence ID" value="PAC:32925161.CDS.1"/>
    <property type="gene ID" value="Pp3c7_14010"/>
</dbReference>
<dbReference type="EMBL" id="ABEU02000007">
    <property type="protein sequence ID" value="PNR51178.1"/>
    <property type="molecule type" value="Genomic_DNA"/>
</dbReference>
<accession>A9SG34</accession>
<keyword evidence="4" id="KW-1185">Reference proteome</keyword>
<evidence type="ECO:0000256" key="1">
    <source>
        <dbReference type="SAM" id="MobiDB-lite"/>
    </source>
</evidence>
<reference evidence="2 4" key="1">
    <citation type="journal article" date="2008" name="Science">
        <title>The Physcomitrella genome reveals evolutionary insights into the conquest of land by plants.</title>
        <authorList>
            <person name="Rensing S."/>
            <person name="Lang D."/>
            <person name="Zimmer A."/>
            <person name="Terry A."/>
            <person name="Salamov A."/>
            <person name="Shapiro H."/>
            <person name="Nishiyama T."/>
            <person name="Perroud P.-F."/>
            <person name="Lindquist E."/>
            <person name="Kamisugi Y."/>
            <person name="Tanahashi T."/>
            <person name="Sakakibara K."/>
            <person name="Fujita T."/>
            <person name="Oishi K."/>
            <person name="Shin-I T."/>
            <person name="Kuroki Y."/>
            <person name="Toyoda A."/>
            <person name="Suzuki Y."/>
            <person name="Hashimoto A."/>
            <person name="Yamaguchi K."/>
            <person name="Sugano A."/>
            <person name="Kohara Y."/>
            <person name="Fujiyama A."/>
            <person name="Anterola A."/>
            <person name="Aoki S."/>
            <person name="Ashton N."/>
            <person name="Barbazuk W.B."/>
            <person name="Barker E."/>
            <person name="Bennetzen J."/>
            <person name="Bezanilla M."/>
            <person name="Blankenship R."/>
            <person name="Cho S.H."/>
            <person name="Dutcher S."/>
            <person name="Estelle M."/>
            <person name="Fawcett J.A."/>
            <person name="Gundlach H."/>
            <person name="Hanada K."/>
            <person name="Heyl A."/>
            <person name="Hicks K.A."/>
            <person name="Hugh J."/>
            <person name="Lohr M."/>
            <person name="Mayer K."/>
            <person name="Melkozernov A."/>
            <person name="Murata T."/>
            <person name="Nelson D."/>
            <person name="Pils B."/>
            <person name="Prigge M."/>
            <person name="Reiss B."/>
            <person name="Renner T."/>
            <person name="Rombauts S."/>
            <person name="Rushton P."/>
            <person name="Sanderfoot A."/>
            <person name="Schween G."/>
            <person name="Shiu S.-H."/>
            <person name="Stueber K."/>
            <person name="Theodoulou F.L."/>
            <person name="Tu H."/>
            <person name="Van de Peer Y."/>
            <person name="Verrier P.J."/>
            <person name="Waters E."/>
            <person name="Wood A."/>
            <person name="Yang L."/>
            <person name="Cove D."/>
            <person name="Cuming A."/>
            <person name="Hasebe M."/>
            <person name="Lucas S."/>
            <person name="Mishler D.B."/>
            <person name="Reski R."/>
            <person name="Grigoriev I."/>
            <person name="Quatrano R.S."/>
            <person name="Boore J.L."/>
        </authorList>
    </citation>
    <scope>NUCLEOTIDE SEQUENCE [LARGE SCALE GENOMIC DNA]</scope>
    <source>
        <strain evidence="3 4">cv. Gransden 2004</strain>
    </source>
</reference>
<sequence>MRREGRVRGKPTSRSRVTGRCRAGKTRCRSCREAPVEKSLPNRRGKCKRFAVDVFVNPNLADFEVNSLEESVCLPRAYDELFLLAHELSYSCDADDDDAVPLGVFVATVNSLLEAAVAETQGSHGDGGEVGEVVDMTCGDELASDDAVHSGDGAVQMLELAFAAAARCSPIATTNTWSDGSWSDIELSEPESSVEDDWSMVDEDDV</sequence>
<reference evidence="2 4" key="2">
    <citation type="journal article" date="2018" name="Plant J.">
        <title>The Physcomitrella patens chromosome-scale assembly reveals moss genome structure and evolution.</title>
        <authorList>
            <person name="Lang D."/>
            <person name="Ullrich K.K."/>
            <person name="Murat F."/>
            <person name="Fuchs J."/>
            <person name="Jenkins J."/>
            <person name="Haas F.B."/>
            <person name="Piednoel M."/>
            <person name="Gundlach H."/>
            <person name="Van Bel M."/>
            <person name="Meyberg R."/>
            <person name="Vives C."/>
            <person name="Morata J."/>
            <person name="Symeonidi A."/>
            <person name="Hiss M."/>
            <person name="Muchero W."/>
            <person name="Kamisugi Y."/>
            <person name="Saleh O."/>
            <person name="Blanc G."/>
            <person name="Decker E.L."/>
            <person name="van Gessel N."/>
            <person name="Grimwood J."/>
            <person name="Hayes R.D."/>
            <person name="Graham S.W."/>
            <person name="Gunter L.E."/>
            <person name="McDaniel S.F."/>
            <person name="Hoernstein S.N.W."/>
            <person name="Larsson A."/>
            <person name="Li F.W."/>
            <person name="Perroud P.F."/>
            <person name="Phillips J."/>
            <person name="Ranjan P."/>
            <person name="Rokshar D.S."/>
            <person name="Rothfels C.J."/>
            <person name="Schneider L."/>
            <person name="Shu S."/>
            <person name="Stevenson D.W."/>
            <person name="Thummler F."/>
            <person name="Tillich M."/>
            <person name="Villarreal Aguilar J.C."/>
            <person name="Widiez T."/>
            <person name="Wong G.K."/>
            <person name="Wymore A."/>
            <person name="Zhang Y."/>
            <person name="Zimmer A.D."/>
            <person name="Quatrano R.S."/>
            <person name="Mayer K.F.X."/>
            <person name="Goodstein D."/>
            <person name="Casacuberta J.M."/>
            <person name="Vandepoele K."/>
            <person name="Reski R."/>
            <person name="Cuming A.C."/>
            <person name="Tuskan G.A."/>
            <person name="Maumus F."/>
            <person name="Salse J."/>
            <person name="Schmutz J."/>
            <person name="Rensing S.A."/>
        </authorList>
    </citation>
    <scope>NUCLEOTIDE SEQUENCE [LARGE SCALE GENOMIC DNA]</scope>
    <source>
        <strain evidence="3 4">cv. Gransden 2004</strain>
    </source>
</reference>
<dbReference type="AlphaFoldDB" id="A9SG34"/>
<name>A9SG34_PHYPA</name>
<dbReference type="Gramene" id="Pp3c7_14010V3.2">
    <property type="protein sequence ID" value="PAC:32925162.CDS.1"/>
    <property type="gene ID" value="Pp3c7_14010"/>
</dbReference>
<proteinExistence type="predicted"/>
<organism evidence="2">
    <name type="scientific">Physcomitrium patens</name>
    <name type="common">Spreading-leaved earth moss</name>
    <name type="synonym">Physcomitrella patens</name>
    <dbReference type="NCBI Taxonomy" id="3218"/>
    <lineage>
        <taxon>Eukaryota</taxon>
        <taxon>Viridiplantae</taxon>
        <taxon>Streptophyta</taxon>
        <taxon>Embryophyta</taxon>
        <taxon>Bryophyta</taxon>
        <taxon>Bryophytina</taxon>
        <taxon>Bryopsida</taxon>
        <taxon>Funariidae</taxon>
        <taxon>Funariales</taxon>
        <taxon>Funariaceae</taxon>
        <taxon>Physcomitrium</taxon>
    </lineage>
</organism>
<evidence type="ECO:0000313" key="4">
    <source>
        <dbReference type="Proteomes" id="UP000006727"/>
    </source>
</evidence>
<gene>
    <name evidence="2" type="ORF">PHYPA_010364</name>
</gene>
<feature type="compositionally biased region" description="Acidic residues" evidence="1">
    <location>
        <begin position="186"/>
        <end position="206"/>
    </location>
</feature>
<dbReference type="Gramene" id="Pp3c7_14010V3.1">
    <property type="protein sequence ID" value="PAC:32925161.CDS.1"/>
    <property type="gene ID" value="Pp3c7_14010"/>
</dbReference>
<dbReference type="EnsemblPlants" id="Pp3c7_14010V3.2">
    <property type="protein sequence ID" value="PAC:32925162.CDS.1"/>
    <property type="gene ID" value="Pp3c7_14010"/>
</dbReference>